<dbReference type="OrthoDB" id="4329452at2"/>
<name>A0A562UYU5_9ACTN</name>
<sequence>MTDLATRMPGEPPVARLRVHNDAEEPLELSVEPWGSDHWLHPGETALVWTVGSTDAESPWSGTTHGDEPFEVSHHGRGIQVHCNGVRAHVTDPDGVVLECGHQRPETPAR</sequence>
<comment type="caution">
    <text evidence="1">The sequence shown here is derived from an EMBL/GenBank/DDBJ whole genome shotgun (WGS) entry which is preliminary data.</text>
</comment>
<dbReference type="AlphaFoldDB" id="A0A562UYU5"/>
<evidence type="ECO:0000313" key="1">
    <source>
        <dbReference type="EMBL" id="TWJ10810.1"/>
    </source>
</evidence>
<dbReference type="Proteomes" id="UP000321617">
    <property type="component" value="Unassembled WGS sequence"/>
</dbReference>
<accession>A0A562UYU5</accession>
<dbReference type="EMBL" id="VLLL01000007">
    <property type="protein sequence ID" value="TWJ10810.1"/>
    <property type="molecule type" value="Genomic_DNA"/>
</dbReference>
<proteinExistence type="predicted"/>
<protein>
    <submittedName>
        <fullName evidence="1">Uncharacterized protein</fullName>
    </submittedName>
</protein>
<evidence type="ECO:0000313" key="2">
    <source>
        <dbReference type="Proteomes" id="UP000321617"/>
    </source>
</evidence>
<gene>
    <name evidence="1" type="ORF">LX16_4234</name>
</gene>
<reference evidence="1 2" key="1">
    <citation type="journal article" date="2013" name="Stand. Genomic Sci.">
        <title>Genomic Encyclopedia of Type Strains, Phase I: The one thousand microbial genomes (KMG-I) project.</title>
        <authorList>
            <person name="Kyrpides N.C."/>
            <person name="Woyke T."/>
            <person name="Eisen J.A."/>
            <person name="Garrity G."/>
            <person name="Lilburn T.G."/>
            <person name="Beck B.J."/>
            <person name="Whitman W.B."/>
            <person name="Hugenholtz P."/>
            <person name="Klenk H.P."/>
        </authorList>
    </citation>
    <scope>NUCLEOTIDE SEQUENCE [LARGE SCALE GENOMIC DNA]</scope>
    <source>
        <strain evidence="1 2">DSM 45044</strain>
    </source>
</reference>
<organism evidence="1 2">
    <name type="scientific">Stackebrandtia albiflava</name>
    <dbReference type="NCBI Taxonomy" id="406432"/>
    <lineage>
        <taxon>Bacteria</taxon>
        <taxon>Bacillati</taxon>
        <taxon>Actinomycetota</taxon>
        <taxon>Actinomycetes</taxon>
        <taxon>Glycomycetales</taxon>
        <taxon>Glycomycetaceae</taxon>
        <taxon>Stackebrandtia</taxon>
    </lineage>
</organism>
<keyword evidence="2" id="KW-1185">Reference proteome</keyword>
<dbReference type="RefSeq" id="WP_147141863.1">
    <property type="nucleotide sequence ID" value="NZ_BAABIJ010000003.1"/>
</dbReference>